<keyword evidence="3" id="KW-1185">Reference proteome</keyword>
<dbReference type="EMBL" id="JBAMMX010000005">
    <property type="protein sequence ID" value="KAK6939276.1"/>
    <property type="molecule type" value="Genomic_DNA"/>
</dbReference>
<protein>
    <submittedName>
        <fullName evidence="2">Uncharacterized protein</fullName>
    </submittedName>
</protein>
<dbReference type="AlphaFoldDB" id="A0AAN8W062"/>
<name>A0AAN8W062_9MAGN</name>
<sequence length="70" mass="7817">MAQVLLALSPLGSANSNLWVMQCPLRQSMLPPQSIIDELEPKKLKMSTITISSDDDDHHTTTTIAEKRIR</sequence>
<organism evidence="2 3">
    <name type="scientific">Dillenia turbinata</name>
    <dbReference type="NCBI Taxonomy" id="194707"/>
    <lineage>
        <taxon>Eukaryota</taxon>
        <taxon>Viridiplantae</taxon>
        <taxon>Streptophyta</taxon>
        <taxon>Embryophyta</taxon>
        <taxon>Tracheophyta</taxon>
        <taxon>Spermatophyta</taxon>
        <taxon>Magnoliopsida</taxon>
        <taxon>eudicotyledons</taxon>
        <taxon>Gunneridae</taxon>
        <taxon>Pentapetalae</taxon>
        <taxon>Dilleniales</taxon>
        <taxon>Dilleniaceae</taxon>
        <taxon>Dillenia</taxon>
    </lineage>
</organism>
<evidence type="ECO:0000313" key="2">
    <source>
        <dbReference type="EMBL" id="KAK6939276.1"/>
    </source>
</evidence>
<evidence type="ECO:0000256" key="1">
    <source>
        <dbReference type="SAM" id="MobiDB-lite"/>
    </source>
</evidence>
<feature type="region of interest" description="Disordered" evidence="1">
    <location>
        <begin position="51"/>
        <end position="70"/>
    </location>
</feature>
<proteinExistence type="predicted"/>
<gene>
    <name evidence="2" type="ORF">RJ641_028807</name>
</gene>
<comment type="caution">
    <text evidence="2">The sequence shown here is derived from an EMBL/GenBank/DDBJ whole genome shotgun (WGS) entry which is preliminary data.</text>
</comment>
<dbReference type="Proteomes" id="UP001370490">
    <property type="component" value="Unassembled WGS sequence"/>
</dbReference>
<accession>A0AAN8W062</accession>
<reference evidence="2 3" key="1">
    <citation type="submission" date="2023-12" db="EMBL/GenBank/DDBJ databases">
        <title>A high-quality genome assembly for Dillenia turbinata (Dilleniales).</title>
        <authorList>
            <person name="Chanderbali A."/>
        </authorList>
    </citation>
    <scope>NUCLEOTIDE SEQUENCE [LARGE SCALE GENOMIC DNA]</scope>
    <source>
        <strain evidence="2">LSX21</strain>
        <tissue evidence="2">Leaf</tissue>
    </source>
</reference>
<evidence type="ECO:0000313" key="3">
    <source>
        <dbReference type="Proteomes" id="UP001370490"/>
    </source>
</evidence>
<feature type="compositionally biased region" description="Basic and acidic residues" evidence="1">
    <location>
        <begin position="56"/>
        <end position="70"/>
    </location>
</feature>